<dbReference type="SUPFAM" id="SSF53448">
    <property type="entry name" value="Nucleotide-diphospho-sugar transferases"/>
    <property type="match status" value="1"/>
</dbReference>
<organism evidence="1">
    <name type="scientific">marine sediment metagenome</name>
    <dbReference type="NCBI Taxonomy" id="412755"/>
    <lineage>
        <taxon>unclassified sequences</taxon>
        <taxon>metagenomes</taxon>
        <taxon>ecological metagenomes</taxon>
    </lineage>
</organism>
<accession>A0A0F9J7K5</accession>
<evidence type="ECO:0000313" key="1">
    <source>
        <dbReference type="EMBL" id="KKM01826.1"/>
    </source>
</evidence>
<proteinExistence type="predicted"/>
<name>A0A0F9J7K5_9ZZZZ</name>
<dbReference type="InterPro" id="IPR029044">
    <property type="entry name" value="Nucleotide-diphossugar_trans"/>
</dbReference>
<comment type="caution">
    <text evidence="1">The sequence shown here is derived from an EMBL/GenBank/DDBJ whole genome shotgun (WGS) entry which is preliminary data.</text>
</comment>
<evidence type="ECO:0008006" key="2">
    <source>
        <dbReference type="Google" id="ProtNLM"/>
    </source>
</evidence>
<reference evidence="1" key="1">
    <citation type="journal article" date="2015" name="Nature">
        <title>Complex archaea that bridge the gap between prokaryotes and eukaryotes.</title>
        <authorList>
            <person name="Spang A."/>
            <person name="Saw J.H."/>
            <person name="Jorgensen S.L."/>
            <person name="Zaremba-Niedzwiedzka K."/>
            <person name="Martijn J."/>
            <person name="Lind A.E."/>
            <person name="van Eijk R."/>
            <person name="Schleper C."/>
            <person name="Guy L."/>
            <person name="Ettema T.J."/>
        </authorList>
    </citation>
    <scope>NUCLEOTIDE SEQUENCE</scope>
</reference>
<sequence>MAPSTEIHIPASPTGRFANMLFFLVASLARNAGFEGPWKAVITLGRDGDLTPDSPEFSWSRDYPVEFRHADPQVWQECEAEATRRRAPGYIYNATILRQFTQPYEADMVIFMDADTLVTRPLPALMTRIRAAGALAAKPAWQPPPLDLAQLLARAGLVDDGSQRITYSGYGWSFLEPQFGPPYLNAGFMLCPLDVAERLRLALPRDFAFVAERYSGHYIWQAAQCLTVMREAIPCMELDERYNMGIGAPAPSILPGPAGAALDALGEEQARDAHVLHYCTPTPRFVRDRTMADDAALAAFLAAQDLDEGEAMLRDAMAPFAADWHARRKGPQGATG</sequence>
<protein>
    <recommendedName>
        <fullName evidence="2">Nucleotide-diphospho-sugar transferase domain-containing protein</fullName>
    </recommendedName>
</protein>
<dbReference type="Gene3D" id="3.90.550.10">
    <property type="entry name" value="Spore Coat Polysaccharide Biosynthesis Protein SpsA, Chain A"/>
    <property type="match status" value="1"/>
</dbReference>
<gene>
    <name evidence="1" type="ORF">LCGC14_1790540</name>
</gene>
<dbReference type="EMBL" id="LAZR01017091">
    <property type="protein sequence ID" value="KKM01826.1"/>
    <property type="molecule type" value="Genomic_DNA"/>
</dbReference>
<dbReference type="AlphaFoldDB" id="A0A0F9J7K5"/>